<keyword evidence="3" id="KW-0255">Endonuclease</keyword>
<evidence type="ECO:0000256" key="5">
    <source>
        <dbReference type="ARBA" id="ARBA00035648"/>
    </source>
</evidence>
<dbReference type="PANTHER" id="PTHR30636">
    <property type="entry name" value="UPF0701 PROTEIN YICC"/>
    <property type="match status" value="1"/>
</dbReference>
<dbReference type="NCBIfam" id="TIGR00255">
    <property type="entry name" value="YicC/YloC family endoribonuclease"/>
    <property type="match status" value="1"/>
</dbReference>
<proteinExistence type="inferred from homology"/>
<comment type="cofactor">
    <cofactor evidence="1">
        <name>a divalent metal cation</name>
        <dbReference type="ChEBI" id="CHEBI:60240"/>
    </cofactor>
</comment>
<protein>
    <submittedName>
        <fullName evidence="8">YicC family protein</fullName>
    </submittedName>
</protein>
<comment type="similarity">
    <text evidence="5">Belongs to the YicC/YloC family.</text>
</comment>
<dbReference type="PANTHER" id="PTHR30636:SF3">
    <property type="entry name" value="UPF0701 PROTEIN YICC"/>
    <property type="match status" value="1"/>
</dbReference>
<dbReference type="InterPro" id="IPR005229">
    <property type="entry name" value="YicC/YloC-like"/>
</dbReference>
<evidence type="ECO:0000313" key="8">
    <source>
        <dbReference type="EMBL" id="HJD97718.1"/>
    </source>
</evidence>
<keyword evidence="4" id="KW-0378">Hydrolase</keyword>
<feature type="domain" description="Endoribonuclease YicC-like C-terminal" evidence="7">
    <location>
        <begin position="171"/>
        <end position="292"/>
    </location>
</feature>
<feature type="domain" description="Endoribonuclease YicC-like N-terminal" evidence="6">
    <location>
        <begin position="3"/>
        <end position="154"/>
    </location>
</feature>
<evidence type="ECO:0000256" key="2">
    <source>
        <dbReference type="ARBA" id="ARBA00022722"/>
    </source>
</evidence>
<dbReference type="Pfam" id="PF08340">
    <property type="entry name" value="YicC-like_C"/>
    <property type="match status" value="1"/>
</dbReference>
<dbReference type="AlphaFoldDB" id="A0A921AX24"/>
<evidence type="ECO:0000313" key="9">
    <source>
        <dbReference type="Proteomes" id="UP000698963"/>
    </source>
</evidence>
<sequence>MPLRSMTGFGRFQQDDGAVVQTWEIRSVNSRFLDLKWKLPPQARNMEARFEKIVRRFASRGRVELSLNLQFTAESCVAFDAAHAAAMLDAVKAFASARGDIFEVDYMTLLDIPSLWASSGESDDEALFGPLAAGLEAALEDWNESRETEALALARDLECRFSRMAEWVSAIEERAPAIKSARFEQVRERLSDMLNNLGGELDEGRFLQEMVIMADKLDVTEELTRLHSHLLRLASLMESGEDAGRKLDFTLQESFREINTCGNKIQDAQVSRIVVDCKNELEKCREQVQNLE</sequence>
<dbReference type="InterPro" id="IPR013551">
    <property type="entry name" value="YicC-like_C"/>
</dbReference>
<dbReference type="EMBL" id="DYZA01000174">
    <property type="protein sequence ID" value="HJD97718.1"/>
    <property type="molecule type" value="Genomic_DNA"/>
</dbReference>
<evidence type="ECO:0000256" key="1">
    <source>
        <dbReference type="ARBA" id="ARBA00001968"/>
    </source>
</evidence>
<accession>A0A921AX24</accession>
<reference evidence="8" key="2">
    <citation type="submission" date="2021-09" db="EMBL/GenBank/DDBJ databases">
        <authorList>
            <person name="Gilroy R."/>
        </authorList>
    </citation>
    <scope>NUCLEOTIDE SEQUENCE</scope>
    <source>
        <strain evidence="8">ChiGjej2B2-19336</strain>
    </source>
</reference>
<dbReference type="GO" id="GO:0016787">
    <property type="term" value="F:hydrolase activity"/>
    <property type="evidence" value="ECO:0007669"/>
    <property type="project" value="UniProtKB-KW"/>
</dbReference>
<comment type="caution">
    <text evidence="8">The sequence shown here is derived from an EMBL/GenBank/DDBJ whole genome shotgun (WGS) entry which is preliminary data.</text>
</comment>
<gene>
    <name evidence="8" type="ORF">K8W16_08755</name>
</gene>
<dbReference type="RefSeq" id="WP_304122765.1">
    <property type="nucleotide sequence ID" value="NZ_DYZA01000174.1"/>
</dbReference>
<dbReference type="Proteomes" id="UP000698963">
    <property type="component" value="Unassembled WGS sequence"/>
</dbReference>
<name>A0A921AX24_9BACT</name>
<evidence type="ECO:0000259" key="6">
    <source>
        <dbReference type="Pfam" id="PF03755"/>
    </source>
</evidence>
<dbReference type="InterPro" id="IPR013527">
    <property type="entry name" value="YicC-like_N"/>
</dbReference>
<keyword evidence="2" id="KW-0540">Nuclease</keyword>
<evidence type="ECO:0000256" key="3">
    <source>
        <dbReference type="ARBA" id="ARBA00022759"/>
    </source>
</evidence>
<dbReference type="GO" id="GO:0004521">
    <property type="term" value="F:RNA endonuclease activity"/>
    <property type="evidence" value="ECO:0007669"/>
    <property type="project" value="InterPro"/>
</dbReference>
<dbReference type="Pfam" id="PF03755">
    <property type="entry name" value="YicC-like_N"/>
    <property type="match status" value="1"/>
</dbReference>
<evidence type="ECO:0000259" key="7">
    <source>
        <dbReference type="Pfam" id="PF08340"/>
    </source>
</evidence>
<organism evidence="8 9">
    <name type="scientific">Mailhella massiliensis</name>
    <dbReference type="NCBI Taxonomy" id="1903261"/>
    <lineage>
        <taxon>Bacteria</taxon>
        <taxon>Pseudomonadati</taxon>
        <taxon>Thermodesulfobacteriota</taxon>
        <taxon>Desulfovibrionia</taxon>
        <taxon>Desulfovibrionales</taxon>
        <taxon>Desulfovibrionaceae</taxon>
        <taxon>Mailhella</taxon>
    </lineage>
</organism>
<reference evidence="8" key="1">
    <citation type="journal article" date="2021" name="PeerJ">
        <title>Extensive microbial diversity within the chicken gut microbiome revealed by metagenomics and culture.</title>
        <authorList>
            <person name="Gilroy R."/>
            <person name="Ravi A."/>
            <person name="Getino M."/>
            <person name="Pursley I."/>
            <person name="Horton D.L."/>
            <person name="Alikhan N.F."/>
            <person name="Baker D."/>
            <person name="Gharbi K."/>
            <person name="Hall N."/>
            <person name="Watson M."/>
            <person name="Adriaenssens E.M."/>
            <person name="Foster-Nyarko E."/>
            <person name="Jarju S."/>
            <person name="Secka A."/>
            <person name="Antonio M."/>
            <person name="Oren A."/>
            <person name="Chaudhuri R.R."/>
            <person name="La Ragione R."/>
            <person name="Hildebrand F."/>
            <person name="Pallen M.J."/>
        </authorList>
    </citation>
    <scope>NUCLEOTIDE SEQUENCE</scope>
    <source>
        <strain evidence="8">ChiGjej2B2-19336</strain>
    </source>
</reference>
<evidence type="ECO:0000256" key="4">
    <source>
        <dbReference type="ARBA" id="ARBA00022801"/>
    </source>
</evidence>